<comment type="function">
    <text evidence="1">May play a role in mRNA splicing.</text>
</comment>
<dbReference type="KEGG" id="yli:2910833"/>
<dbReference type="VEuPathDB" id="FungiDB:YALI0_D09163g"/>
<dbReference type="GeneID" id="2910833"/>
<dbReference type="GO" id="GO:0006397">
    <property type="term" value="P:mRNA processing"/>
    <property type="evidence" value="ECO:0007669"/>
    <property type="project" value="UniProtKB-KW"/>
</dbReference>
<dbReference type="AlphaFoldDB" id="A0A1H6PZ31"/>
<dbReference type="PANTHER" id="PTHR31077">
    <property type="entry name" value="U4/U6.U5 SMALL NUCLEAR RIBONUCLEOPROTEIN 27 KDA PROTEIN"/>
    <property type="match status" value="1"/>
</dbReference>
<dbReference type="RefSeq" id="XP_502607.1">
    <property type="nucleotide sequence ID" value="XM_502607.1"/>
</dbReference>
<sequence>MSGRRRSLSPRNKRPAPRSYGDFGRNDRSDRGDRDDRSDDRRDDYRRGREGYRERDRYRESDLYRGDERDSRLRRPGDHGRNERLTDDFGRDIPRDSFKADKRVERNERVERAEQVPQHKVEDKVEEKVEEKVDQKTEKPATIGAETASKSKNKKKAQEPEEAANDSDEELQRMMGLSSASFGTTKHKKVAGNQVGAVSKPKATQYRQYMNRVGGFNRALSPERKK</sequence>
<organism evidence="10 11">
    <name type="scientific">Yarrowia lipolytica</name>
    <name type="common">Candida lipolytica</name>
    <dbReference type="NCBI Taxonomy" id="4952"/>
    <lineage>
        <taxon>Eukaryota</taxon>
        <taxon>Fungi</taxon>
        <taxon>Dikarya</taxon>
        <taxon>Ascomycota</taxon>
        <taxon>Saccharomycotina</taxon>
        <taxon>Dipodascomycetes</taxon>
        <taxon>Dipodascales</taxon>
        <taxon>Dipodascales incertae sedis</taxon>
        <taxon>Yarrowia</taxon>
    </lineage>
</organism>
<dbReference type="EMBL" id="CP017556">
    <property type="protein sequence ID" value="AOW03815.1"/>
    <property type="molecule type" value="Genomic_DNA"/>
</dbReference>
<evidence type="ECO:0000256" key="3">
    <source>
        <dbReference type="ARBA" id="ARBA00008218"/>
    </source>
</evidence>
<feature type="region of interest" description="Disordered" evidence="8">
    <location>
        <begin position="1"/>
        <end position="170"/>
    </location>
</feature>
<protein>
    <recommendedName>
        <fullName evidence="9">U4/U6.U5 small nuclear ribonucleoprotein 27kDa protein domain-containing protein</fullName>
    </recommendedName>
</protein>
<gene>
    <name evidence="10" type="ORF">YALI1_D11633g</name>
</gene>
<dbReference type="Pfam" id="PF08648">
    <property type="entry name" value="SNRNP27"/>
    <property type="match status" value="1"/>
</dbReference>
<keyword evidence="7" id="KW-0539">Nucleus</keyword>
<keyword evidence="5" id="KW-0507">mRNA processing</keyword>
<evidence type="ECO:0000256" key="5">
    <source>
        <dbReference type="ARBA" id="ARBA00022664"/>
    </source>
</evidence>
<dbReference type="VEuPathDB" id="FungiDB:YALI1_D11633g"/>
<proteinExistence type="inferred from homology"/>
<dbReference type="Proteomes" id="UP000182444">
    <property type="component" value="Chromosome 1D"/>
</dbReference>
<dbReference type="PANTHER" id="PTHR31077:SF1">
    <property type="entry name" value="U4_U6.U5 SMALL NUCLEAR RIBONUCLEOPROTEIN 27 KDA PROTEIN"/>
    <property type="match status" value="1"/>
</dbReference>
<feature type="domain" description="U4/U6.U5 small nuclear ribonucleoprotein 27kDa protein" evidence="9">
    <location>
        <begin position="167"/>
        <end position="222"/>
    </location>
</feature>
<evidence type="ECO:0000313" key="11">
    <source>
        <dbReference type="Proteomes" id="UP000182444"/>
    </source>
</evidence>
<accession>A0A1H6PZ31</accession>
<feature type="compositionally biased region" description="Basic residues" evidence="8">
    <location>
        <begin position="1"/>
        <end position="16"/>
    </location>
</feature>
<dbReference type="OrthoDB" id="21368at2759"/>
<dbReference type="GO" id="GO:0071011">
    <property type="term" value="C:precatalytic spliceosome"/>
    <property type="evidence" value="ECO:0007669"/>
    <property type="project" value="TreeGrafter"/>
</dbReference>
<name>A0A1H6PZ31_YARLL</name>
<evidence type="ECO:0000313" key="10">
    <source>
        <dbReference type="EMBL" id="AOW03815.1"/>
    </source>
</evidence>
<evidence type="ECO:0000256" key="2">
    <source>
        <dbReference type="ARBA" id="ARBA00004123"/>
    </source>
</evidence>
<evidence type="ECO:0000256" key="4">
    <source>
        <dbReference type="ARBA" id="ARBA00011825"/>
    </source>
</evidence>
<dbReference type="InterPro" id="IPR013957">
    <property type="entry name" value="SNRNP27"/>
</dbReference>
<evidence type="ECO:0000259" key="9">
    <source>
        <dbReference type="Pfam" id="PF08648"/>
    </source>
</evidence>
<feature type="compositionally biased region" description="Basic and acidic residues" evidence="8">
    <location>
        <begin position="24"/>
        <end position="139"/>
    </location>
</feature>
<evidence type="ECO:0000256" key="8">
    <source>
        <dbReference type="SAM" id="MobiDB-lite"/>
    </source>
</evidence>
<dbReference type="GO" id="GO:0008380">
    <property type="term" value="P:RNA splicing"/>
    <property type="evidence" value="ECO:0007669"/>
    <property type="project" value="UniProtKB-KW"/>
</dbReference>
<keyword evidence="6" id="KW-0508">mRNA splicing</keyword>
<feature type="compositionally biased region" description="Acidic residues" evidence="8">
    <location>
        <begin position="160"/>
        <end position="169"/>
    </location>
</feature>
<evidence type="ECO:0000256" key="6">
    <source>
        <dbReference type="ARBA" id="ARBA00023187"/>
    </source>
</evidence>
<dbReference type="OMA" id="VDSSTMW"/>
<comment type="subunit">
    <text evidence="4">Part of a tri-snRNP complex.</text>
</comment>
<evidence type="ECO:0000256" key="1">
    <source>
        <dbReference type="ARBA" id="ARBA00003632"/>
    </source>
</evidence>
<comment type="similarity">
    <text evidence="3">Belongs to the SNUT3 family.</text>
</comment>
<evidence type="ECO:0000256" key="7">
    <source>
        <dbReference type="ARBA" id="ARBA00023242"/>
    </source>
</evidence>
<dbReference type="eggNOG" id="KOG3263">
    <property type="taxonomic scope" value="Eukaryota"/>
</dbReference>
<reference evidence="10 11" key="1">
    <citation type="journal article" date="2016" name="PLoS ONE">
        <title>Sequence Assembly of Yarrowia lipolytica Strain W29/CLIB89 Shows Transposable Element Diversity.</title>
        <authorList>
            <person name="Magnan C."/>
            <person name="Yu J."/>
            <person name="Chang I."/>
            <person name="Jahn E."/>
            <person name="Kanomata Y."/>
            <person name="Wu J."/>
            <person name="Zeller M."/>
            <person name="Oakes M."/>
            <person name="Baldi P."/>
            <person name="Sandmeyer S."/>
        </authorList>
    </citation>
    <scope>NUCLEOTIDE SEQUENCE [LARGE SCALE GENOMIC DNA]</scope>
    <source>
        <strain evidence="11">CLIB89(W29)</strain>
    </source>
</reference>
<comment type="subcellular location">
    <subcellularLocation>
        <location evidence="2">Nucleus</location>
    </subcellularLocation>
</comment>